<feature type="domain" description="BHLH" evidence="3">
    <location>
        <begin position="258"/>
        <end position="329"/>
    </location>
</feature>
<dbReference type="RefSeq" id="XP_033601003.1">
    <property type="nucleotide sequence ID" value="XM_033743908.1"/>
</dbReference>
<dbReference type="PROSITE" id="PS50888">
    <property type="entry name" value="BHLH"/>
    <property type="match status" value="1"/>
</dbReference>
<dbReference type="PANTHER" id="PTHR47336">
    <property type="entry name" value="TRANSCRIPTION FACTOR HMS1-RELATED"/>
    <property type="match status" value="1"/>
</dbReference>
<feature type="region of interest" description="Disordered" evidence="2">
    <location>
        <begin position="24"/>
        <end position="267"/>
    </location>
</feature>
<dbReference type="Proteomes" id="UP000799437">
    <property type="component" value="Unassembled WGS sequence"/>
</dbReference>
<name>A0A6A6W6Q8_9PEZI</name>
<accession>A0A6A6W6Q8</accession>
<dbReference type="PANTHER" id="PTHR47336:SF2">
    <property type="entry name" value="TRANSCRIPTION FACTOR HMS1-RELATED"/>
    <property type="match status" value="1"/>
</dbReference>
<evidence type="ECO:0000313" key="4">
    <source>
        <dbReference type="EMBL" id="KAF2758552.1"/>
    </source>
</evidence>
<dbReference type="InterPro" id="IPR011598">
    <property type="entry name" value="bHLH_dom"/>
</dbReference>
<dbReference type="Pfam" id="PF00010">
    <property type="entry name" value="HLH"/>
    <property type="match status" value="1"/>
</dbReference>
<dbReference type="GO" id="GO:0046983">
    <property type="term" value="F:protein dimerization activity"/>
    <property type="evidence" value="ECO:0007669"/>
    <property type="project" value="InterPro"/>
</dbReference>
<dbReference type="CDD" id="cd11395">
    <property type="entry name" value="bHLHzip_SREBP_like"/>
    <property type="match status" value="1"/>
</dbReference>
<feature type="compositionally biased region" description="Polar residues" evidence="2">
    <location>
        <begin position="30"/>
        <end position="47"/>
    </location>
</feature>
<evidence type="ECO:0000313" key="5">
    <source>
        <dbReference type="Proteomes" id="UP000799437"/>
    </source>
</evidence>
<dbReference type="SUPFAM" id="SSF47459">
    <property type="entry name" value="HLH, helix-loop-helix DNA-binding domain"/>
    <property type="match status" value="1"/>
</dbReference>
<gene>
    <name evidence="4" type="ORF">EJ05DRAFT_475855</name>
</gene>
<feature type="compositionally biased region" description="Polar residues" evidence="2">
    <location>
        <begin position="109"/>
        <end position="139"/>
    </location>
</feature>
<feature type="compositionally biased region" description="Polar residues" evidence="2">
    <location>
        <begin position="204"/>
        <end position="219"/>
    </location>
</feature>
<dbReference type="AlphaFoldDB" id="A0A6A6W6Q8"/>
<evidence type="ECO:0000256" key="2">
    <source>
        <dbReference type="SAM" id="MobiDB-lite"/>
    </source>
</evidence>
<evidence type="ECO:0000259" key="3">
    <source>
        <dbReference type="PROSITE" id="PS50888"/>
    </source>
</evidence>
<organism evidence="4 5">
    <name type="scientific">Pseudovirgaria hyperparasitica</name>
    <dbReference type="NCBI Taxonomy" id="470096"/>
    <lineage>
        <taxon>Eukaryota</taxon>
        <taxon>Fungi</taxon>
        <taxon>Dikarya</taxon>
        <taxon>Ascomycota</taxon>
        <taxon>Pezizomycotina</taxon>
        <taxon>Dothideomycetes</taxon>
        <taxon>Dothideomycetes incertae sedis</taxon>
        <taxon>Acrospermales</taxon>
        <taxon>Acrospermaceae</taxon>
        <taxon>Pseudovirgaria</taxon>
    </lineage>
</organism>
<reference evidence="4" key="1">
    <citation type="journal article" date="2020" name="Stud. Mycol.">
        <title>101 Dothideomycetes genomes: a test case for predicting lifestyles and emergence of pathogens.</title>
        <authorList>
            <person name="Haridas S."/>
            <person name="Albert R."/>
            <person name="Binder M."/>
            <person name="Bloem J."/>
            <person name="Labutti K."/>
            <person name="Salamov A."/>
            <person name="Andreopoulos B."/>
            <person name="Baker S."/>
            <person name="Barry K."/>
            <person name="Bills G."/>
            <person name="Bluhm B."/>
            <person name="Cannon C."/>
            <person name="Castanera R."/>
            <person name="Culley D."/>
            <person name="Daum C."/>
            <person name="Ezra D."/>
            <person name="Gonzalez J."/>
            <person name="Henrissat B."/>
            <person name="Kuo A."/>
            <person name="Liang C."/>
            <person name="Lipzen A."/>
            <person name="Lutzoni F."/>
            <person name="Magnuson J."/>
            <person name="Mondo S."/>
            <person name="Nolan M."/>
            <person name="Ohm R."/>
            <person name="Pangilinan J."/>
            <person name="Park H.-J."/>
            <person name="Ramirez L."/>
            <person name="Alfaro M."/>
            <person name="Sun H."/>
            <person name="Tritt A."/>
            <person name="Yoshinaga Y."/>
            <person name="Zwiers L.-H."/>
            <person name="Turgeon B."/>
            <person name="Goodwin S."/>
            <person name="Spatafora J."/>
            <person name="Crous P."/>
            <person name="Grigoriev I."/>
        </authorList>
    </citation>
    <scope>NUCLEOTIDE SEQUENCE</scope>
    <source>
        <strain evidence="4">CBS 121739</strain>
    </source>
</reference>
<proteinExistence type="predicted"/>
<keyword evidence="1" id="KW-0175">Coiled coil</keyword>
<feature type="compositionally biased region" description="Polar residues" evidence="2">
    <location>
        <begin position="56"/>
        <end position="66"/>
    </location>
</feature>
<dbReference type="OrthoDB" id="2133190at2759"/>
<evidence type="ECO:0000256" key="1">
    <source>
        <dbReference type="SAM" id="Coils"/>
    </source>
</evidence>
<sequence>MSLNWDEFLVGDAFDFPQWPESAEYKSMPPLSTNTDLHTANDPQSYGYTPYEDSTYEQCEYTTLPDSSRRTSRPLQSDINFGPAKPDPTKMAVIHEDNNPSIPSKLETQESPLTKRTKNSTDNISACWTSPLCPNNHGQGESPPDPASCGGGCAPFLFGDPQDSPASALNDTIPANEISIDPDTLEPPANLPPSHQHLKRSDSNRSAQPQGSRTTTTQTPPKPEHSNITSSNSPPADDPSPEAPHDHSSSSSSHAKPPKRQPHNQVERKYRESLNTQLESLKKVVPSLKPKTPCAAAVVQPDDIEDLPAPSKPSKAVILASATAYIRQMERDKRDMADEIEGLRRKVAALSALVKCEDCTVMQYVMNLNLGMAK</sequence>
<dbReference type="Gene3D" id="4.10.280.10">
    <property type="entry name" value="Helix-loop-helix DNA-binding domain"/>
    <property type="match status" value="1"/>
</dbReference>
<feature type="coiled-coil region" evidence="1">
    <location>
        <begin position="326"/>
        <end position="353"/>
    </location>
</feature>
<dbReference type="SMART" id="SM00353">
    <property type="entry name" value="HLH"/>
    <property type="match status" value="1"/>
</dbReference>
<keyword evidence="5" id="KW-1185">Reference proteome</keyword>
<dbReference type="GeneID" id="54484962"/>
<protein>
    <recommendedName>
        <fullName evidence="3">BHLH domain-containing protein</fullName>
    </recommendedName>
</protein>
<dbReference type="InterPro" id="IPR036638">
    <property type="entry name" value="HLH_DNA-bd_sf"/>
</dbReference>
<dbReference type="InterPro" id="IPR052099">
    <property type="entry name" value="Regulatory_TF_Diverse"/>
</dbReference>
<dbReference type="EMBL" id="ML996571">
    <property type="protein sequence ID" value="KAF2758552.1"/>
    <property type="molecule type" value="Genomic_DNA"/>
</dbReference>